<sequence length="114" mass="12457">MAKLRAAVKLQGKGLCLRLSLQRSTGIDRRALSGRFTASRLDAINRPPLDRLLPADQQEAGNLPRPVFLGFLAGAMEGDWCQLVDGTGWVLHTEVMVLGAEWERCSGIGEEQTP</sequence>
<keyword evidence="2" id="KW-1185">Reference proteome</keyword>
<dbReference type="AlphaFoldDB" id="M7BTG7"/>
<evidence type="ECO:0000313" key="1">
    <source>
        <dbReference type="EMBL" id="EMP31427.1"/>
    </source>
</evidence>
<dbReference type="EMBL" id="KB545352">
    <property type="protein sequence ID" value="EMP31427.1"/>
    <property type="molecule type" value="Genomic_DNA"/>
</dbReference>
<proteinExistence type="predicted"/>
<dbReference type="Proteomes" id="UP000031443">
    <property type="component" value="Unassembled WGS sequence"/>
</dbReference>
<reference evidence="2" key="1">
    <citation type="journal article" date="2013" name="Nat. Genet.">
        <title>The draft genomes of soft-shell turtle and green sea turtle yield insights into the development and evolution of the turtle-specific body plan.</title>
        <authorList>
            <person name="Wang Z."/>
            <person name="Pascual-Anaya J."/>
            <person name="Zadissa A."/>
            <person name="Li W."/>
            <person name="Niimura Y."/>
            <person name="Huang Z."/>
            <person name="Li C."/>
            <person name="White S."/>
            <person name="Xiong Z."/>
            <person name="Fang D."/>
            <person name="Wang B."/>
            <person name="Ming Y."/>
            <person name="Chen Y."/>
            <person name="Zheng Y."/>
            <person name="Kuraku S."/>
            <person name="Pignatelli M."/>
            <person name="Herrero J."/>
            <person name="Beal K."/>
            <person name="Nozawa M."/>
            <person name="Li Q."/>
            <person name="Wang J."/>
            <person name="Zhang H."/>
            <person name="Yu L."/>
            <person name="Shigenobu S."/>
            <person name="Wang J."/>
            <person name="Liu J."/>
            <person name="Flicek P."/>
            <person name="Searle S."/>
            <person name="Wang J."/>
            <person name="Kuratani S."/>
            <person name="Yin Y."/>
            <person name="Aken B."/>
            <person name="Zhang G."/>
            <person name="Irie N."/>
        </authorList>
    </citation>
    <scope>NUCLEOTIDE SEQUENCE [LARGE SCALE GENOMIC DNA]</scope>
</reference>
<accession>M7BTG7</accession>
<name>M7BTG7_CHEMY</name>
<protein>
    <submittedName>
        <fullName evidence="1">Uncharacterized protein</fullName>
    </submittedName>
</protein>
<organism evidence="1 2">
    <name type="scientific">Chelonia mydas</name>
    <name type="common">Green sea-turtle</name>
    <name type="synonym">Chelonia agassizi</name>
    <dbReference type="NCBI Taxonomy" id="8469"/>
    <lineage>
        <taxon>Eukaryota</taxon>
        <taxon>Metazoa</taxon>
        <taxon>Chordata</taxon>
        <taxon>Craniata</taxon>
        <taxon>Vertebrata</taxon>
        <taxon>Euteleostomi</taxon>
        <taxon>Archelosauria</taxon>
        <taxon>Testudinata</taxon>
        <taxon>Testudines</taxon>
        <taxon>Cryptodira</taxon>
        <taxon>Durocryptodira</taxon>
        <taxon>Americhelydia</taxon>
        <taxon>Chelonioidea</taxon>
        <taxon>Cheloniidae</taxon>
        <taxon>Chelonia</taxon>
    </lineage>
</organism>
<gene>
    <name evidence="1" type="ORF">UY3_11453</name>
</gene>
<evidence type="ECO:0000313" key="2">
    <source>
        <dbReference type="Proteomes" id="UP000031443"/>
    </source>
</evidence>